<evidence type="ECO:0000256" key="2">
    <source>
        <dbReference type="SAM" id="MobiDB-lite"/>
    </source>
</evidence>
<feature type="transmembrane region" description="Helical" evidence="3">
    <location>
        <begin position="573"/>
        <end position="597"/>
    </location>
</feature>
<feature type="transmembrane region" description="Helical" evidence="3">
    <location>
        <begin position="485"/>
        <end position="504"/>
    </location>
</feature>
<feature type="transmembrane region" description="Helical" evidence="3">
    <location>
        <begin position="159"/>
        <end position="179"/>
    </location>
</feature>
<evidence type="ECO:0000256" key="3">
    <source>
        <dbReference type="SAM" id="Phobius"/>
    </source>
</evidence>
<feature type="transmembrane region" description="Helical" evidence="3">
    <location>
        <begin position="114"/>
        <end position="138"/>
    </location>
</feature>
<gene>
    <name evidence="5" type="ORF">GE061_019684</name>
</gene>
<dbReference type="InterPro" id="IPR036259">
    <property type="entry name" value="MFS_trans_sf"/>
</dbReference>
<dbReference type="InterPro" id="IPR020846">
    <property type="entry name" value="MFS_dom"/>
</dbReference>
<dbReference type="AlphaFoldDB" id="A0A8S9XB27"/>
<keyword evidence="3" id="KW-0472">Membrane</keyword>
<feature type="transmembrane region" description="Helical" evidence="3">
    <location>
        <begin position="32"/>
        <end position="51"/>
    </location>
</feature>
<comment type="caution">
    <text evidence="5">The sequence shown here is derived from an EMBL/GenBank/DDBJ whole genome shotgun (WGS) entry which is preliminary data.</text>
</comment>
<feature type="domain" description="Major facilitator superfamily (MFS) profile" evidence="4">
    <location>
        <begin position="33"/>
        <end position="598"/>
    </location>
</feature>
<dbReference type="GO" id="GO:0008028">
    <property type="term" value="F:monocarboxylic acid transmembrane transporter activity"/>
    <property type="evidence" value="ECO:0007669"/>
    <property type="project" value="TreeGrafter"/>
</dbReference>
<protein>
    <recommendedName>
        <fullName evidence="4">Major facilitator superfamily (MFS) profile domain-containing protein</fullName>
    </recommendedName>
</protein>
<feature type="transmembrane region" description="Helical" evidence="3">
    <location>
        <begin position="72"/>
        <end position="94"/>
    </location>
</feature>
<keyword evidence="6" id="KW-1185">Reference proteome</keyword>
<feature type="transmembrane region" description="Helical" evidence="3">
    <location>
        <begin position="545"/>
        <end position="567"/>
    </location>
</feature>
<keyword evidence="3" id="KW-1133">Transmembrane helix</keyword>
<dbReference type="PROSITE" id="PS50850">
    <property type="entry name" value="MFS"/>
    <property type="match status" value="1"/>
</dbReference>
<dbReference type="PANTHER" id="PTHR11360">
    <property type="entry name" value="MONOCARBOXYLATE TRANSPORTER"/>
    <property type="match status" value="1"/>
</dbReference>
<comment type="subcellular location">
    <subcellularLocation>
        <location evidence="1">Membrane</location>
        <topology evidence="1">Multi-pass membrane protein</topology>
    </subcellularLocation>
</comment>
<feature type="region of interest" description="Disordered" evidence="2">
    <location>
        <begin position="233"/>
        <end position="273"/>
    </location>
</feature>
<keyword evidence="3" id="KW-0812">Transmembrane</keyword>
<dbReference type="EMBL" id="WIXP02000009">
    <property type="protein sequence ID" value="KAF6205511.1"/>
    <property type="molecule type" value="Genomic_DNA"/>
</dbReference>
<reference evidence="5" key="1">
    <citation type="journal article" date="2021" name="Mol. Ecol. Resour.">
        <title>Apolygus lucorum genome provides insights into omnivorousness and mesophyll feeding.</title>
        <authorList>
            <person name="Liu Y."/>
            <person name="Liu H."/>
            <person name="Wang H."/>
            <person name="Huang T."/>
            <person name="Liu B."/>
            <person name="Yang B."/>
            <person name="Yin L."/>
            <person name="Li B."/>
            <person name="Zhang Y."/>
            <person name="Zhang S."/>
            <person name="Jiang F."/>
            <person name="Zhang X."/>
            <person name="Ren Y."/>
            <person name="Wang B."/>
            <person name="Wang S."/>
            <person name="Lu Y."/>
            <person name="Wu K."/>
            <person name="Fan W."/>
            <person name="Wang G."/>
        </authorList>
    </citation>
    <scope>NUCLEOTIDE SEQUENCE</scope>
    <source>
        <strain evidence="5">12Hb</strain>
    </source>
</reference>
<evidence type="ECO:0000256" key="1">
    <source>
        <dbReference type="ARBA" id="ARBA00004141"/>
    </source>
</evidence>
<evidence type="ECO:0000259" key="4">
    <source>
        <dbReference type="PROSITE" id="PS50850"/>
    </source>
</evidence>
<name>A0A8S9XB27_APOLU</name>
<sequence>MTRGSDPKLDVSPQSPAEKKEEWELVPPDGGWGWLVLGGTLLINMLIPGTIKSFGVLFVEFKEVFHSTDAEAAWIPALCYFLYCSLGPLTAWLSMKTSYRAVTIAGGLSAAFGYILSCFATSIPYLYVSFGVLVGLGAGLSFPPGIYLVTSYFVKYRGLANGLAISGSAIGAIIFPPLINFLLQFYGYRGAVLILGGMTFNVIVAAMLYHPVSMHMKKVRVVKDLENGDVATADDKPTVEVTTPLTEDSEKSTELSLVSKPPGRSEKESEQPLLVEHSGRKLSAGFRKSNVNLDNYNIVRKVSSSSYAGRMHHVGSASQINRKISAHASPFIGSTGHMPRNYSVASNMSSSSFRYVSTAFHGSTLVNLHHDFSSSLAIKKEEKSFFSCLPCCRSKDKKVESEKEKKDGGVLELLKNPIYMIVLISNATNAIGYVNFTIIAPSYAISLGFDRNKAAYLLSIISTTDLIGRIGGAALSDFLKLDKKVYFIGGFLVSGISLAILPLFNNYTVMGAICAVFGLASGTYVGITAVVMVDILGEEKLASSYGISLFVNGVLQLIGPPIIGLIVQRINSFKLIVTGLGITLIFGAAVWLAAPFFNKKKDASN</sequence>
<feature type="transmembrane region" description="Helical" evidence="3">
    <location>
        <begin position="510"/>
        <end position="533"/>
    </location>
</feature>
<evidence type="ECO:0000313" key="5">
    <source>
        <dbReference type="EMBL" id="KAF6205511.1"/>
    </source>
</evidence>
<feature type="transmembrane region" description="Helical" evidence="3">
    <location>
        <begin position="191"/>
        <end position="210"/>
    </location>
</feature>
<dbReference type="InterPro" id="IPR011701">
    <property type="entry name" value="MFS"/>
</dbReference>
<dbReference type="InterPro" id="IPR050327">
    <property type="entry name" value="Proton-linked_MCT"/>
</dbReference>
<dbReference type="Proteomes" id="UP000466442">
    <property type="component" value="Linkage Group LG9"/>
</dbReference>
<proteinExistence type="predicted"/>
<dbReference type="SUPFAM" id="SSF103473">
    <property type="entry name" value="MFS general substrate transporter"/>
    <property type="match status" value="1"/>
</dbReference>
<accession>A0A8S9XB27</accession>
<dbReference type="FunFam" id="1.20.1250.20:FF:000320">
    <property type="entry name" value="Monocarboxylate transporter"/>
    <property type="match status" value="1"/>
</dbReference>
<dbReference type="PANTHER" id="PTHR11360:SF293">
    <property type="entry name" value="HERMES, ISOFORM A"/>
    <property type="match status" value="1"/>
</dbReference>
<dbReference type="Pfam" id="PF07690">
    <property type="entry name" value="MFS_1"/>
    <property type="match status" value="2"/>
</dbReference>
<organism evidence="5 6">
    <name type="scientific">Apolygus lucorum</name>
    <name type="common">Small green plant bug</name>
    <name type="synonym">Lygocoris lucorum</name>
    <dbReference type="NCBI Taxonomy" id="248454"/>
    <lineage>
        <taxon>Eukaryota</taxon>
        <taxon>Metazoa</taxon>
        <taxon>Ecdysozoa</taxon>
        <taxon>Arthropoda</taxon>
        <taxon>Hexapoda</taxon>
        <taxon>Insecta</taxon>
        <taxon>Pterygota</taxon>
        <taxon>Neoptera</taxon>
        <taxon>Paraneoptera</taxon>
        <taxon>Hemiptera</taxon>
        <taxon>Heteroptera</taxon>
        <taxon>Panheteroptera</taxon>
        <taxon>Cimicomorpha</taxon>
        <taxon>Miridae</taxon>
        <taxon>Mirini</taxon>
        <taxon>Apolygus</taxon>
    </lineage>
</organism>
<dbReference type="GO" id="GO:0016020">
    <property type="term" value="C:membrane"/>
    <property type="evidence" value="ECO:0007669"/>
    <property type="project" value="UniProtKB-SubCell"/>
</dbReference>
<evidence type="ECO:0000313" key="6">
    <source>
        <dbReference type="Proteomes" id="UP000466442"/>
    </source>
</evidence>
<feature type="region of interest" description="Disordered" evidence="2">
    <location>
        <begin position="1"/>
        <end position="22"/>
    </location>
</feature>
<dbReference type="Gene3D" id="1.20.1250.20">
    <property type="entry name" value="MFS general substrate transporter like domains"/>
    <property type="match status" value="2"/>
</dbReference>
<dbReference type="OrthoDB" id="6499973at2759"/>